<organism evidence="1 2">
    <name type="scientific">Bursaphelenchus okinawaensis</name>
    <dbReference type="NCBI Taxonomy" id="465554"/>
    <lineage>
        <taxon>Eukaryota</taxon>
        <taxon>Metazoa</taxon>
        <taxon>Ecdysozoa</taxon>
        <taxon>Nematoda</taxon>
        <taxon>Chromadorea</taxon>
        <taxon>Rhabditida</taxon>
        <taxon>Tylenchina</taxon>
        <taxon>Tylenchomorpha</taxon>
        <taxon>Aphelenchoidea</taxon>
        <taxon>Aphelenchoididae</taxon>
        <taxon>Bursaphelenchus</taxon>
    </lineage>
</organism>
<reference evidence="1" key="1">
    <citation type="submission" date="2020-09" db="EMBL/GenBank/DDBJ databases">
        <authorList>
            <person name="Kikuchi T."/>
        </authorList>
    </citation>
    <scope>NUCLEOTIDE SEQUENCE</scope>
    <source>
        <strain evidence="1">SH1</strain>
    </source>
</reference>
<sequence length="116" mass="12944">MLPYSRYGPMMPTDDYYDQMMMAGPMPSSYNRMMGPSGYGYGGSNQYGQAMSSLMSYVNDKDNFQPQGCGWDGVRNRCTDGLNICKGGCRDFSNDITHDCRCVPYGYMALLSLGKK</sequence>
<dbReference type="Proteomes" id="UP000783686">
    <property type="component" value="Unassembled WGS sequence"/>
</dbReference>
<dbReference type="OrthoDB" id="5868301at2759"/>
<dbReference type="EMBL" id="CAJFCW020000005">
    <property type="protein sequence ID" value="CAG9121374.1"/>
    <property type="molecule type" value="Genomic_DNA"/>
</dbReference>
<dbReference type="EMBL" id="CAJFDH010000005">
    <property type="protein sequence ID" value="CAD5225849.1"/>
    <property type="molecule type" value="Genomic_DNA"/>
</dbReference>
<evidence type="ECO:0000313" key="2">
    <source>
        <dbReference type="Proteomes" id="UP000614601"/>
    </source>
</evidence>
<proteinExistence type="predicted"/>
<comment type="caution">
    <text evidence="1">The sequence shown here is derived from an EMBL/GenBank/DDBJ whole genome shotgun (WGS) entry which is preliminary data.</text>
</comment>
<dbReference type="AlphaFoldDB" id="A0A811LCG9"/>
<gene>
    <name evidence="1" type="ORF">BOKJ2_LOCUS11783</name>
</gene>
<evidence type="ECO:0000313" key="1">
    <source>
        <dbReference type="EMBL" id="CAD5225849.1"/>
    </source>
</evidence>
<dbReference type="Proteomes" id="UP000614601">
    <property type="component" value="Unassembled WGS sequence"/>
</dbReference>
<protein>
    <submittedName>
        <fullName evidence="1">Uncharacterized protein</fullName>
    </submittedName>
</protein>
<accession>A0A811LCG9</accession>
<keyword evidence="2" id="KW-1185">Reference proteome</keyword>
<name>A0A811LCG9_9BILA</name>